<feature type="chain" id="PRO_5028953050" description="Single Cache domain-containing protein" evidence="6">
    <location>
        <begin position="22"/>
        <end position="151"/>
    </location>
</feature>
<reference evidence="8 9" key="1">
    <citation type="submission" date="2020-02" db="EMBL/GenBank/DDBJ databases">
        <authorList>
            <person name="Dziuba M."/>
            <person name="Kuznetsov B."/>
            <person name="Mardanov A."/>
            <person name="Ravin N."/>
            <person name="Grouzdev D."/>
        </authorList>
    </citation>
    <scope>NUCLEOTIDE SEQUENCE [LARGE SCALE GENOMIC DNA]</scope>
    <source>
        <strain evidence="8 9">SpK</strain>
    </source>
</reference>
<accession>A0A7C9UZJ8</accession>
<dbReference type="InterPro" id="IPR033480">
    <property type="entry name" value="sCache_2"/>
</dbReference>
<evidence type="ECO:0000259" key="7">
    <source>
        <dbReference type="SMART" id="SM01049"/>
    </source>
</evidence>
<dbReference type="SMART" id="SM01049">
    <property type="entry name" value="Cache_2"/>
    <property type="match status" value="1"/>
</dbReference>
<keyword evidence="6" id="KW-0732">Signal</keyword>
<keyword evidence="2" id="KW-1003">Cell membrane</keyword>
<evidence type="ECO:0000313" key="8">
    <source>
        <dbReference type="EMBL" id="NFV80414.1"/>
    </source>
</evidence>
<dbReference type="InterPro" id="IPR004010">
    <property type="entry name" value="Double_Cache_2"/>
</dbReference>
<evidence type="ECO:0000256" key="5">
    <source>
        <dbReference type="ARBA" id="ARBA00023136"/>
    </source>
</evidence>
<protein>
    <recommendedName>
        <fullName evidence="7">Single Cache domain-containing protein</fullName>
    </recommendedName>
</protein>
<dbReference type="Proteomes" id="UP000480684">
    <property type="component" value="Unassembled WGS sequence"/>
</dbReference>
<gene>
    <name evidence="8" type="ORF">G4223_09865</name>
</gene>
<dbReference type="Gene3D" id="3.30.450.20">
    <property type="entry name" value="PAS domain"/>
    <property type="match status" value="1"/>
</dbReference>
<evidence type="ECO:0000256" key="1">
    <source>
        <dbReference type="ARBA" id="ARBA00004651"/>
    </source>
</evidence>
<evidence type="ECO:0000313" key="9">
    <source>
        <dbReference type="Proteomes" id="UP000480684"/>
    </source>
</evidence>
<dbReference type="AlphaFoldDB" id="A0A7C9UZJ8"/>
<comment type="caution">
    <text evidence="8">The sequence shown here is derived from an EMBL/GenBank/DDBJ whole genome shotgun (WGS) entry which is preliminary data.</text>
</comment>
<organism evidence="8 9">
    <name type="scientific">Magnetospirillum aberrantis SpK</name>
    <dbReference type="NCBI Taxonomy" id="908842"/>
    <lineage>
        <taxon>Bacteria</taxon>
        <taxon>Pseudomonadati</taxon>
        <taxon>Pseudomonadota</taxon>
        <taxon>Alphaproteobacteria</taxon>
        <taxon>Rhodospirillales</taxon>
        <taxon>Rhodospirillaceae</taxon>
        <taxon>Magnetospirillum</taxon>
    </lineage>
</organism>
<proteinExistence type="predicted"/>
<comment type="subcellular location">
    <subcellularLocation>
        <location evidence="1">Cell membrane</location>
        <topology evidence="1">Multi-pass membrane protein</topology>
    </subcellularLocation>
</comment>
<keyword evidence="9" id="KW-1185">Reference proteome</keyword>
<evidence type="ECO:0000256" key="4">
    <source>
        <dbReference type="ARBA" id="ARBA00022989"/>
    </source>
</evidence>
<keyword evidence="3" id="KW-0812">Transmembrane</keyword>
<dbReference type="EMBL" id="JAAIYP010000037">
    <property type="protein sequence ID" value="NFV80414.1"/>
    <property type="molecule type" value="Genomic_DNA"/>
</dbReference>
<keyword evidence="5" id="KW-0472">Membrane</keyword>
<evidence type="ECO:0000256" key="3">
    <source>
        <dbReference type="ARBA" id="ARBA00022692"/>
    </source>
</evidence>
<feature type="signal peptide" evidence="6">
    <location>
        <begin position="1"/>
        <end position="21"/>
    </location>
</feature>
<evidence type="ECO:0000256" key="6">
    <source>
        <dbReference type="SAM" id="SignalP"/>
    </source>
</evidence>
<dbReference type="RefSeq" id="WP_163678646.1">
    <property type="nucleotide sequence ID" value="NZ_JAAIYP010000037.1"/>
</dbReference>
<keyword evidence="4" id="KW-1133">Transmembrane helix</keyword>
<dbReference type="GO" id="GO:0005886">
    <property type="term" value="C:plasma membrane"/>
    <property type="evidence" value="ECO:0007669"/>
    <property type="project" value="UniProtKB-SubCell"/>
</dbReference>
<evidence type="ECO:0000256" key="2">
    <source>
        <dbReference type="ARBA" id="ARBA00022475"/>
    </source>
</evidence>
<sequence length="151" mass="16607">MKRVAIAIMIAAGLAVTPAQAATVTQEEVVAFVDKMLAHIEAVGEEQAFADFSEIKGPWVQGELYPFCHNLAGINVAHGGNPNMVGKGGVLEIKDPDGRYVNRLIFEKVLRDGKGWVEYKWPNSITKKIEMKDVYSVLVHGKYICGSGRYK</sequence>
<name>A0A7C9UZJ8_9PROT</name>
<feature type="domain" description="Single Cache" evidence="7">
    <location>
        <begin position="21"/>
        <end position="103"/>
    </location>
</feature>
<dbReference type="Pfam" id="PF08269">
    <property type="entry name" value="dCache_2"/>
    <property type="match status" value="1"/>
</dbReference>